<evidence type="ECO:0000256" key="1">
    <source>
        <dbReference type="SAM" id="Coils"/>
    </source>
</evidence>
<dbReference type="EMBL" id="CAJOBC010060061">
    <property type="protein sequence ID" value="CAF4206653.1"/>
    <property type="molecule type" value="Genomic_DNA"/>
</dbReference>
<reference evidence="2" key="1">
    <citation type="submission" date="2021-02" db="EMBL/GenBank/DDBJ databases">
        <authorList>
            <person name="Nowell W R."/>
        </authorList>
    </citation>
    <scope>NUCLEOTIDE SEQUENCE</scope>
</reference>
<organism evidence="2 4">
    <name type="scientific">Didymodactylos carnosus</name>
    <dbReference type="NCBI Taxonomy" id="1234261"/>
    <lineage>
        <taxon>Eukaryota</taxon>
        <taxon>Metazoa</taxon>
        <taxon>Spiralia</taxon>
        <taxon>Gnathifera</taxon>
        <taxon>Rotifera</taxon>
        <taxon>Eurotatoria</taxon>
        <taxon>Bdelloidea</taxon>
        <taxon>Philodinida</taxon>
        <taxon>Philodinidae</taxon>
        <taxon>Didymodactylos</taxon>
    </lineage>
</organism>
<gene>
    <name evidence="2" type="ORF">GPM918_LOCUS30539</name>
    <name evidence="3" type="ORF">SRO942_LOCUS31158</name>
</gene>
<sequence length="354" mass="41250">MDLSNIDLSKFDGLAFIWLDIETITGTGVYDTLSSPDTWFVHKNPDVCEDFICSDLKNKQIFLITSGSLGHKIIKSIHHLPQLHSVYIYCQDIARHTPLASEFKKIRSVCNKTQSLISQLAIDVAHICVNIGDQHSRLNKHKQALVWYERAFEKIKQHNGLTKNEFVNALKSKINISTLECQRFQQHRQQLGEGMNEVKYQHELLRQLLDVPTPLSSTEKDDKHIAATIKKIDEWERKNIQQIKTVAERVRQQLQKQINEINKVNKVKHDFRLINDELRQRQSEDDYVEADLQQWLERLQQLKHQLETTTISDTSQIDVQITDDIDWSSMVKLVESDVSKTWVRTREISMVESL</sequence>
<dbReference type="Proteomes" id="UP000663829">
    <property type="component" value="Unassembled WGS sequence"/>
</dbReference>
<feature type="coiled-coil region" evidence="1">
    <location>
        <begin position="237"/>
        <end position="267"/>
    </location>
</feature>
<evidence type="ECO:0000313" key="2">
    <source>
        <dbReference type="EMBL" id="CAF1343254.1"/>
    </source>
</evidence>
<dbReference type="EMBL" id="CAJNOQ010014518">
    <property type="protein sequence ID" value="CAF1343254.1"/>
    <property type="molecule type" value="Genomic_DNA"/>
</dbReference>
<evidence type="ECO:0000313" key="4">
    <source>
        <dbReference type="Proteomes" id="UP000663829"/>
    </source>
</evidence>
<feature type="non-terminal residue" evidence="2">
    <location>
        <position position="1"/>
    </location>
</feature>
<accession>A0A815GVC9</accession>
<dbReference type="AlphaFoldDB" id="A0A815GVC9"/>
<dbReference type="OrthoDB" id="9981182at2759"/>
<dbReference type="Proteomes" id="UP000681722">
    <property type="component" value="Unassembled WGS sequence"/>
</dbReference>
<keyword evidence="4" id="KW-1185">Reference proteome</keyword>
<keyword evidence="1" id="KW-0175">Coiled coil</keyword>
<evidence type="ECO:0000313" key="3">
    <source>
        <dbReference type="EMBL" id="CAF4206653.1"/>
    </source>
</evidence>
<name>A0A815GVC9_9BILA</name>
<proteinExistence type="predicted"/>
<protein>
    <submittedName>
        <fullName evidence="2">Uncharacterized protein</fullName>
    </submittedName>
</protein>
<comment type="caution">
    <text evidence="2">The sequence shown here is derived from an EMBL/GenBank/DDBJ whole genome shotgun (WGS) entry which is preliminary data.</text>
</comment>